<proteinExistence type="inferred from homology"/>
<evidence type="ECO:0000256" key="1">
    <source>
        <dbReference type="ARBA" id="ARBA00006270"/>
    </source>
</evidence>
<keyword evidence="5" id="KW-0449">Lipoprotein</keyword>
<organism evidence="8 9">
    <name type="scientific">Stephania japonica</name>
    <dbReference type="NCBI Taxonomy" id="461633"/>
    <lineage>
        <taxon>Eukaryota</taxon>
        <taxon>Viridiplantae</taxon>
        <taxon>Streptophyta</taxon>
        <taxon>Embryophyta</taxon>
        <taxon>Tracheophyta</taxon>
        <taxon>Spermatophyta</taxon>
        <taxon>Magnoliopsida</taxon>
        <taxon>Ranunculales</taxon>
        <taxon>Menispermaceae</taxon>
        <taxon>Menispermoideae</taxon>
        <taxon>Cissampelideae</taxon>
        <taxon>Stephania</taxon>
    </lineage>
</organism>
<comment type="similarity">
    <text evidence="1">Belongs to the small GTPase superfamily. Rab family.</text>
</comment>
<protein>
    <submittedName>
        <fullName evidence="8">Uncharacterized protein</fullName>
    </submittedName>
</protein>
<gene>
    <name evidence="8" type="ORF">Sjap_010546</name>
</gene>
<dbReference type="InterPro" id="IPR001806">
    <property type="entry name" value="Small_GTPase"/>
</dbReference>
<dbReference type="FunFam" id="3.40.50.300:FF:001447">
    <property type="entry name" value="Ras-related protein Rab-1B"/>
    <property type="match status" value="1"/>
</dbReference>
<keyword evidence="2" id="KW-0547">Nucleotide-binding</keyword>
<dbReference type="PANTHER" id="PTHR47981">
    <property type="entry name" value="RAB FAMILY"/>
    <property type="match status" value="1"/>
</dbReference>
<evidence type="ECO:0000256" key="3">
    <source>
        <dbReference type="ARBA" id="ARBA00022927"/>
    </source>
</evidence>
<dbReference type="Proteomes" id="UP001417504">
    <property type="component" value="Unassembled WGS sequence"/>
</dbReference>
<dbReference type="SMART" id="SM00175">
    <property type="entry name" value="RAB"/>
    <property type="match status" value="1"/>
</dbReference>
<dbReference type="GO" id="GO:0003924">
    <property type="term" value="F:GTPase activity"/>
    <property type="evidence" value="ECO:0007669"/>
    <property type="project" value="InterPro"/>
</dbReference>
<dbReference type="GO" id="GO:0015031">
    <property type="term" value="P:protein transport"/>
    <property type="evidence" value="ECO:0007669"/>
    <property type="project" value="UniProtKB-KW"/>
</dbReference>
<keyword evidence="9" id="KW-1185">Reference proteome</keyword>
<dbReference type="EMBL" id="JBBNAE010000004">
    <property type="protein sequence ID" value="KAK9130059.1"/>
    <property type="molecule type" value="Genomic_DNA"/>
</dbReference>
<keyword evidence="3" id="KW-0653">Protein transport</keyword>
<dbReference type="InterPro" id="IPR027417">
    <property type="entry name" value="P-loop_NTPase"/>
</dbReference>
<dbReference type="SUPFAM" id="SSF52540">
    <property type="entry name" value="P-loop containing nucleoside triphosphate hydrolases"/>
    <property type="match status" value="1"/>
</dbReference>
<dbReference type="GO" id="GO:0005774">
    <property type="term" value="C:vacuolar membrane"/>
    <property type="evidence" value="ECO:0007669"/>
    <property type="project" value="TreeGrafter"/>
</dbReference>
<keyword evidence="3" id="KW-0813">Transport</keyword>
<comment type="subcellular location">
    <subcellularLocation>
        <location evidence="7">Endomembrane system</location>
        <topology evidence="7">Lipid-anchor</topology>
        <orientation evidence="7">Cytoplasmic side</orientation>
    </subcellularLocation>
</comment>
<dbReference type="Gene3D" id="3.40.50.300">
    <property type="entry name" value="P-loop containing nucleotide triphosphate hydrolases"/>
    <property type="match status" value="1"/>
</dbReference>
<keyword evidence="6" id="KW-0636">Prenylation</keyword>
<dbReference type="SMART" id="SM00173">
    <property type="entry name" value="RAS"/>
    <property type="match status" value="1"/>
</dbReference>
<evidence type="ECO:0000256" key="2">
    <source>
        <dbReference type="ARBA" id="ARBA00022741"/>
    </source>
</evidence>
<evidence type="ECO:0000256" key="6">
    <source>
        <dbReference type="ARBA" id="ARBA00023289"/>
    </source>
</evidence>
<evidence type="ECO:0000313" key="9">
    <source>
        <dbReference type="Proteomes" id="UP001417504"/>
    </source>
</evidence>
<dbReference type="PROSITE" id="PS51419">
    <property type="entry name" value="RAB"/>
    <property type="match status" value="1"/>
</dbReference>
<evidence type="ECO:0000256" key="4">
    <source>
        <dbReference type="ARBA" id="ARBA00023134"/>
    </source>
</evidence>
<dbReference type="GO" id="GO:0005525">
    <property type="term" value="F:GTP binding"/>
    <property type="evidence" value="ECO:0007669"/>
    <property type="project" value="UniProtKB-KW"/>
</dbReference>
<dbReference type="GO" id="GO:0012505">
    <property type="term" value="C:endomembrane system"/>
    <property type="evidence" value="ECO:0007669"/>
    <property type="project" value="UniProtKB-SubCell"/>
</dbReference>
<evidence type="ECO:0000256" key="7">
    <source>
        <dbReference type="ARBA" id="ARBA00046278"/>
    </source>
</evidence>
<dbReference type="PANTHER" id="PTHR47981:SF2">
    <property type="entry name" value="RAS-RELATED PROTEIN RABG3B"/>
    <property type="match status" value="1"/>
</dbReference>
<comment type="caution">
    <text evidence="8">The sequence shown here is derived from an EMBL/GenBank/DDBJ whole genome shotgun (WGS) entry which is preliminary data.</text>
</comment>
<accession>A0AAP0P4P4</accession>
<keyword evidence="4" id="KW-0342">GTP-binding</keyword>
<dbReference type="AlphaFoldDB" id="A0AAP0P4P4"/>
<sequence length="227" mass="25752">MNEDEGRENRKRMEVLGLSAAKPALKERVLLKIVIIGNTGYVDRKFNQNYRASLGADFLTKHVVINRKRVILQIWDTAGQEKYNSLGVAFFRGVDACILVYDINAHNTFDALNKWLVGFVDQANVKCPETFPYLLLGNKVDVDNGTHRQVSVKQAKDWCRSKGNVPYYETSAKDGLNVDNAFLHIAKIALAPHDEDIYREIMHELHLRSQEEQEEDEAVLSTPSCAC</sequence>
<name>A0AAP0P4P4_9MAGN</name>
<dbReference type="PRINTS" id="PR00449">
    <property type="entry name" value="RASTRNSFRMNG"/>
</dbReference>
<evidence type="ECO:0000313" key="8">
    <source>
        <dbReference type="EMBL" id="KAK9130059.1"/>
    </source>
</evidence>
<reference evidence="8 9" key="1">
    <citation type="submission" date="2024-01" db="EMBL/GenBank/DDBJ databases">
        <title>Genome assemblies of Stephania.</title>
        <authorList>
            <person name="Yang L."/>
        </authorList>
    </citation>
    <scope>NUCLEOTIDE SEQUENCE [LARGE SCALE GENOMIC DNA]</scope>
    <source>
        <strain evidence="8">QJT</strain>
        <tissue evidence="8">Leaf</tissue>
    </source>
</reference>
<dbReference type="PROSITE" id="PS51421">
    <property type="entry name" value="RAS"/>
    <property type="match status" value="1"/>
</dbReference>
<dbReference type="SMART" id="SM00176">
    <property type="entry name" value="RAN"/>
    <property type="match status" value="1"/>
</dbReference>
<dbReference type="NCBIfam" id="TIGR00231">
    <property type="entry name" value="small_GTP"/>
    <property type="match status" value="1"/>
</dbReference>
<evidence type="ECO:0000256" key="5">
    <source>
        <dbReference type="ARBA" id="ARBA00023288"/>
    </source>
</evidence>
<dbReference type="SMART" id="SM00174">
    <property type="entry name" value="RHO"/>
    <property type="match status" value="1"/>
</dbReference>
<dbReference type="Pfam" id="PF00071">
    <property type="entry name" value="Ras"/>
    <property type="match status" value="1"/>
</dbReference>
<dbReference type="InterPro" id="IPR005225">
    <property type="entry name" value="Small_GTP-bd"/>
</dbReference>